<dbReference type="PANTHER" id="PTHR30151:SF0">
    <property type="entry name" value="ABC TRANSPORTER PERMEASE PROTEIN MJ0413-RELATED"/>
    <property type="match status" value="1"/>
</dbReference>
<keyword evidence="2" id="KW-0813">Transport</keyword>
<evidence type="ECO:0000256" key="1">
    <source>
        <dbReference type="ARBA" id="ARBA00004651"/>
    </source>
</evidence>
<keyword evidence="3" id="KW-1003">Cell membrane</keyword>
<evidence type="ECO:0000256" key="5">
    <source>
        <dbReference type="ARBA" id="ARBA00022989"/>
    </source>
</evidence>
<feature type="transmembrane region" description="Helical" evidence="7">
    <location>
        <begin position="124"/>
        <end position="148"/>
    </location>
</feature>
<feature type="transmembrane region" description="Helical" evidence="7">
    <location>
        <begin position="223"/>
        <end position="241"/>
    </location>
</feature>
<dbReference type="SUPFAM" id="SSF161098">
    <property type="entry name" value="MetI-like"/>
    <property type="match status" value="1"/>
</dbReference>
<protein>
    <submittedName>
        <fullName evidence="9">ABC transporter permease</fullName>
    </submittedName>
</protein>
<evidence type="ECO:0000256" key="3">
    <source>
        <dbReference type="ARBA" id="ARBA00022475"/>
    </source>
</evidence>
<dbReference type="PROSITE" id="PS50928">
    <property type="entry name" value="ABC_TM1"/>
    <property type="match status" value="1"/>
</dbReference>
<proteinExistence type="predicted"/>
<evidence type="ECO:0000256" key="2">
    <source>
        <dbReference type="ARBA" id="ARBA00022448"/>
    </source>
</evidence>
<feature type="domain" description="ABC transmembrane type-1" evidence="8">
    <location>
        <begin position="61"/>
        <end position="241"/>
    </location>
</feature>
<dbReference type="RefSeq" id="WP_186860623.1">
    <property type="nucleotide sequence ID" value="NZ_JACOOO010000036.1"/>
</dbReference>
<evidence type="ECO:0000256" key="7">
    <source>
        <dbReference type="SAM" id="Phobius"/>
    </source>
</evidence>
<evidence type="ECO:0000313" key="9">
    <source>
        <dbReference type="EMBL" id="MBC5630213.1"/>
    </source>
</evidence>
<keyword evidence="6 7" id="KW-0472">Membrane</keyword>
<evidence type="ECO:0000313" key="10">
    <source>
        <dbReference type="Proteomes" id="UP000596929"/>
    </source>
</evidence>
<dbReference type="EMBL" id="JACOOO010000036">
    <property type="protein sequence ID" value="MBC5630213.1"/>
    <property type="molecule type" value="Genomic_DNA"/>
</dbReference>
<dbReference type="InterPro" id="IPR000515">
    <property type="entry name" value="MetI-like"/>
</dbReference>
<comment type="subcellular location">
    <subcellularLocation>
        <location evidence="1">Cell membrane</location>
        <topology evidence="1">Multi-pass membrane protein</topology>
    </subcellularLocation>
</comment>
<sequence>MSTSHYSLKNNKYIIFSIIIILLIWQFASIYIDNRLLFPSVIDVIKSTITIVSNKNFVTIIFYSVIRGVKSFFISISIALILGILSYFNKLIYNSILPILSIIKAVPTMAFIVLLLIWTSKDYAPVIIGIMISLPIFYDAILNTIVSIDKNLLQMCNVYKISVKDKMKHIIVPIIIIELNKVISSTFSLIFKVVISGEVYSQPTYGIGAIIQLEKMQLNTENIISWIIIITIISYIFELFFKTIDKRYIHKG</sequence>
<evidence type="ECO:0000256" key="4">
    <source>
        <dbReference type="ARBA" id="ARBA00022692"/>
    </source>
</evidence>
<reference evidence="9 10" key="1">
    <citation type="submission" date="2020-08" db="EMBL/GenBank/DDBJ databases">
        <title>Genome public.</title>
        <authorList>
            <person name="Liu C."/>
            <person name="Sun Q."/>
        </authorList>
    </citation>
    <scope>NUCLEOTIDE SEQUENCE [LARGE SCALE GENOMIC DNA]</scope>
    <source>
        <strain evidence="9 10">NSJ-6</strain>
    </source>
</reference>
<keyword evidence="4 7" id="KW-0812">Transmembrane</keyword>
<keyword evidence="5 7" id="KW-1133">Transmembrane helix</keyword>
<comment type="caution">
    <text evidence="9">The sequence shown here is derived from an EMBL/GenBank/DDBJ whole genome shotgun (WGS) entry which is preliminary data.</text>
</comment>
<evidence type="ECO:0000259" key="8">
    <source>
        <dbReference type="PROSITE" id="PS50928"/>
    </source>
</evidence>
<dbReference type="Proteomes" id="UP000596929">
    <property type="component" value="Unassembled WGS sequence"/>
</dbReference>
<feature type="transmembrane region" description="Helical" evidence="7">
    <location>
        <begin position="96"/>
        <end position="118"/>
    </location>
</feature>
<feature type="transmembrane region" description="Helical" evidence="7">
    <location>
        <begin position="169"/>
        <end position="191"/>
    </location>
</feature>
<gene>
    <name evidence="9" type="ORF">H8S20_15230</name>
</gene>
<dbReference type="PANTHER" id="PTHR30151">
    <property type="entry name" value="ALKANE SULFONATE ABC TRANSPORTER-RELATED, MEMBRANE SUBUNIT"/>
    <property type="match status" value="1"/>
</dbReference>
<name>A0ABR7DH79_9CLOT</name>
<evidence type="ECO:0000256" key="6">
    <source>
        <dbReference type="ARBA" id="ARBA00023136"/>
    </source>
</evidence>
<dbReference type="Gene3D" id="1.10.3720.10">
    <property type="entry name" value="MetI-like"/>
    <property type="match status" value="1"/>
</dbReference>
<feature type="transmembrane region" description="Helical" evidence="7">
    <location>
        <begin position="13"/>
        <end position="32"/>
    </location>
</feature>
<dbReference type="InterPro" id="IPR035906">
    <property type="entry name" value="MetI-like_sf"/>
</dbReference>
<organism evidence="9 10">
    <name type="scientific">Clostridium hominis</name>
    <dbReference type="NCBI Taxonomy" id="2763036"/>
    <lineage>
        <taxon>Bacteria</taxon>
        <taxon>Bacillati</taxon>
        <taxon>Bacillota</taxon>
        <taxon>Clostridia</taxon>
        <taxon>Eubacteriales</taxon>
        <taxon>Clostridiaceae</taxon>
        <taxon>Clostridium</taxon>
    </lineage>
</organism>
<accession>A0ABR7DH79</accession>
<keyword evidence="10" id="KW-1185">Reference proteome</keyword>
<feature type="transmembrane region" description="Helical" evidence="7">
    <location>
        <begin position="72"/>
        <end position="89"/>
    </location>
</feature>